<reference evidence="2 3" key="1">
    <citation type="journal article" date="2014" name="Agronomy (Basel)">
        <title>A Draft Genome Sequence for Ensete ventricosum, the Drought-Tolerant Tree Against Hunger.</title>
        <authorList>
            <person name="Harrison J."/>
            <person name="Moore K.A."/>
            <person name="Paszkiewicz K."/>
            <person name="Jones T."/>
            <person name="Grant M."/>
            <person name="Ambacheew D."/>
            <person name="Muzemil S."/>
            <person name="Studholme D.J."/>
        </authorList>
    </citation>
    <scope>NUCLEOTIDE SEQUENCE [LARGE SCALE GENOMIC DNA]</scope>
</reference>
<accession>A0A426ZSP4</accession>
<name>A0A426ZSP4_ENSVE</name>
<feature type="region of interest" description="Disordered" evidence="1">
    <location>
        <begin position="51"/>
        <end position="81"/>
    </location>
</feature>
<dbReference type="AlphaFoldDB" id="A0A426ZSP4"/>
<evidence type="ECO:0000256" key="1">
    <source>
        <dbReference type="SAM" id="MobiDB-lite"/>
    </source>
</evidence>
<gene>
    <name evidence="2" type="ORF">B296_00006159</name>
</gene>
<dbReference type="EMBL" id="AMZH03005225">
    <property type="protein sequence ID" value="RRT66960.1"/>
    <property type="molecule type" value="Genomic_DNA"/>
</dbReference>
<comment type="caution">
    <text evidence="2">The sequence shown here is derived from an EMBL/GenBank/DDBJ whole genome shotgun (WGS) entry which is preliminary data.</text>
</comment>
<dbReference type="Proteomes" id="UP000287651">
    <property type="component" value="Unassembled WGS sequence"/>
</dbReference>
<evidence type="ECO:0000313" key="2">
    <source>
        <dbReference type="EMBL" id="RRT66960.1"/>
    </source>
</evidence>
<sequence length="81" mass="8986">MKLPSSNCICVDAYADVERHLHQCHSCIDNCICIDVDAVAEWPFRCPASATASTQLPSGRKGQLTTELVSTQMQLPTHERR</sequence>
<proteinExistence type="predicted"/>
<evidence type="ECO:0000313" key="3">
    <source>
        <dbReference type="Proteomes" id="UP000287651"/>
    </source>
</evidence>
<organism evidence="2 3">
    <name type="scientific">Ensete ventricosum</name>
    <name type="common">Abyssinian banana</name>
    <name type="synonym">Musa ensete</name>
    <dbReference type="NCBI Taxonomy" id="4639"/>
    <lineage>
        <taxon>Eukaryota</taxon>
        <taxon>Viridiplantae</taxon>
        <taxon>Streptophyta</taxon>
        <taxon>Embryophyta</taxon>
        <taxon>Tracheophyta</taxon>
        <taxon>Spermatophyta</taxon>
        <taxon>Magnoliopsida</taxon>
        <taxon>Liliopsida</taxon>
        <taxon>Zingiberales</taxon>
        <taxon>Musaceae</taxon>
        <taxon>Ensete</taxon>
    </lineage>
</organism>
<protein>
    <submittedName>
        <fullName evidence="2">Uncharacterized protein</fullName>
    </submittedName>
</protein>
<feature type="compositionally biased region" description="Polar residues" evidence="1">
    <location>
        <begin position="51"/>
        <end position="75"/>
    </location>
</feature>